<proteinExistence type="predicted"/>
<gene>
    <name evidence="2" type="ORF">OLC1_LOCUS5612</name>
</gene>
<accession>A0AAV1CIS3</accession>
<feature type="compositionally biased region" description="Gly residues" evidence="1">
    <location>
        <begin position="106"/>
        <end position="121"/>
    </location>
</feature>
<evidence type="ECO:0000256" key="1">
    <source>
        <dbReference type="SAM" id="MobiDB-lite"/>
    </source>
</evidence>
<dbReference type="Proteomes" id="UP001161247">
    <property type="component" value="Chromosome 2"/>
</dbReference>
<protein>
    <submittedName>
        <fullName evidence="2">OLC1v1030196C1</fullName>
    </submittedName>
</protein>
<feature type="non-terminal residue" evidence="2">
    <location>
        <position position="231"/>
    </location>
</feature>
<feature type="region of interest" description="Disordered" evidence="1">
    <location>
        <begin position="99"/>
        <end position="145"/>
    </location>
</feature>
<dbReference type="EMBL" id="OX459119">
    <property type="protein sequence ID" value="CAI9094452.1"/>
    <property type="molecule type" value="Genomic_DNA"/>
</dbReference>
<evidence type="ECO:0000313" key="3">
    <source>
        <dbReference type="Proteomes" id="UP001161247"/>
    </source>
</evidence>
<evidence type="ECO:0000313" key="2">
    <source>
        <dbReference type="EMBL" id="CAI9094452.1"/>
    </source>
</evidence>
<organism evidence="2 3">
    <name type="scientific">Oldenlandia corymbosa var. corymbosa</name>
    <dbReference type="NCBI Taxonomy" id="529605"/>
    <lineage>
        <taxon>Eukaryota</taxon>
        <taxon>Viridiplantae</taxon>
        <taxon>Streptophyta</taxon>
        <taxon>Embryophyta</taxon>
        <taxon>Tracheophyta</taxon>
        <taxon>Spermatophyta</taxon>
        <taxon>Magnoliopsida</taxon>
        <taxon>eudicotyledons</taxon>
        <taxon>Gunneridae</taxon>
        <taxon>Pentapetalae</taxon>
        <taxon>asterids</taxon>
        <taxon>lamiids</taxon>
        <taxon>Gentianales</taxon>
        <taxon>Rubiaceae</taxon>
        <taxon>Rubioideae</taxon>
        <taxon>Spermacoceae</taxon>
        <taxon>Hedyotis-Oldenlandia complex</taxon>
        <taxon>Oldenlandia</taxon>
    </lineage>
</organism>
<reference evidence="2" key="1">
    <citation type="submission" date="2023-03" db="EMBL/GenBank/DDBJ databases">
        <authorList>
            <person name="Julca I."/>
        </authorList>
    </citation>
    <scope>NUCLEOTIDE SEQUENCE</scope>
</reference>
<dbReference type="AlphaFoldDB" id="A0AAV1CIS3"/>
<name>A0AAV1CIS3_OLDCO</name>
<keyword evidence="3" id="KW-1185">Reference proteome</keyword>
<sequence length="231" mass="26145">MEEVQELFKKVASNKYSLPNERRLPQKKPAIGVGTLEVDRFTNLEAPLASIAKTITQLSMGNKPVTSCGVCQGENHTDQCHLLKESVNYINNFNPRPNFNQSGNWRGQGGGWRDGNQGGYSQGISSNPNNQWRPNPPPGFGEPIHEEKRSSLEETVLKLMVKLDDRDKEYRQFQEETTWKIVKLEENVSGDDMDGEVELPFNELDDMVLVDEQVGISKEGKDVERNQEPKK</sequence>